<feature type="modified residue" description="4-aspartylphosphate" evidence="3">
    <location>
        <position position="54"/>
    </location>
</feature>
<dbReference type="InterPro" id="IPR007492">
    <property type="entry name" value="LytTR_DNA-bd_dom"/>
</dbReference>
<dbReference type="InterPro" id="IPR011006">
    <property type="entry name" value="CheY-like_superfamily"/>
</dbReference>
<evidence type="ECO:0000259" key="4">
    <source>
        <dbReference type="PROSITE" id="PS50110"/>
    </source>
</evidence>
<dbReference type="Pfam" id="PF04397">
    <property type="entry name" value="LytTR"/>
    <property type="match status" value="1"/>
</dbReference>
<dbReference type="EMBL" id="JBJHZX010000027">
    <property type="protein sequence ID" value="MFL0197233.1"/>
    <property type="molecule type" value="Genomic_DNA"/>
</dbReference>
<dbReference type="SUPFAM" id="SSF52172">
    <property type="entry name" value="CheY-like"/>
    <property type="match status" value="1"/>
</dbReference>
<comment type="function">
    <text evidence="2">May play the central regulatory role in sporulation. It may be an element of the effector pathway responsible for the activation of sporulation genes in response to nutritional stress. Spo0A may act in concert with spo0H (a sigma factor) to control the expression of some genes that are critical to the sporulation process.</text>
</comment>
<evidence type="ECO:0000256" key="1">
    <source>
        <dbReference type="ARBA" id="ARBA00018672"/>
    </source>
</evidence>
<dbReference type="PROSITE" id="PS50110">
    <property type="entry name" value="RESPONSE_REGULATORY"/>
    <property type="match status" value="1"/>
</dbReference>
<dbReference type="SMART" id="SM00850">
    <property type="entry name" value="LytTR"/>
    <property type="match status" value="1"/>
</dbReference>
<dbReference type="RefSeq" id="WP_406793337.1">
    <property type="nucleotide sequence ID" value="NZ_JBJHZX010000027.1"/>
</dbReference>
<protein>
    <recommendedName>
        <fullName evidence="1">Stage 0 sporulation protein A homolog</fullName>
    </recommendedName>
</protein>
<dbReference type="InterPro" id="IPR046947">
    <property type="entry name" value="LytR-like"/>
</dbReference>
<dbReference type="Gene3D" id="2.40.50.1020">
    <property type="entry name" value="LytTr DNA-binding domain"/>
    <property type="match status" value="1"/>
</dbReference>
<dbReference type="PANTHER" id="PTHR37299">
    <property type="entry name" value="TRANSCRIPTIONAL REGULATOR-RELATED"/>
    <property type="match status" value="1"/>
</dbReference>
<feature type="domain" description="Response regulatory" evidence="4">
    <location>
        <begin position="3"/>
        <end position="120"/>
    </location>
</feature>
<name>A0ABW8SND4_9CLOT</name>
<reference evidence="6 7" key="1">
    <citation type="submission" date="2024-11" db="EMBL/GenBank/DDBJ databases">
        <authorList>
            <person name="Heng Y.C."/>
            <person name="Lim A.C.H."/>
            <person name="Lee J.K.Y."/>
            <person name="Kittelmann S."/>
        </authorList>
    </citation>
    <scope>NUCLEOTIDE SEQUENCE [LARGE SCALE GENOMIC DNA]</scope>
    <source>
        <strain evidence="6 7">WILCCON 0269</strain>
    </source>
</reference>
<dbReference type="Gene3D" id="3.40.50.2300">
    <property type="match status" value="1"/>
</dbReference>
<dbReference type="Pfam" id="PF00072">
    <property type="entry name" value="Response_reg"/>
    <property type="match status" value="1"/>
</dbReference>
<comment type="caution">
    <text evidence="6">The sequence shown here is derived from an EMBL/GenBank/DDBJ whole genome shotgun (WGS) entry which is preliminary data.</text>
</comment>
<keyword evidence="7" id="KW-1185">Reference proteome</keyword>
<organism evidence="6 7">
    <name type="scientific">Candidatus Clostridium eludens</name>
    <dbReference type="NCBI Taxonomy" id="3381663"/>
    <lineage>
        <taxon>Bacteria</taxon>
        <taxon>Bacillati</taxon>
        <taxon>Bacillota</taxon>
        <taxon>Clostridia</taxon>
        <taxon>Eubacteriales</taxon>
        <taxon>Clostridiaceae</taxon>
        <taxon>Clostridium</taxon>
    </lineage>
</organism>
<accession>A0ABW8SND4</accession>
<dbReference type="Proteomes" id="UP001623660">
    <property type="component" value="Unassembled WGS sequence"/>
</dbReference>
<feature type="domain" description="HTH LytTR-type" evidence="5">
    <location>
        <begin position="137"/>
        <end position="211"/>
    </location>
</feature>
<proteinExistence type="predicted"/>
<gene>
    <name evidence="6" type="ORF">ACJDU8_16955</name>
</gene>
<evidence type="ECO:0000256" key="2">
    <source>
        <dbReference type="ARBA" id="ARBA00024867"/>
    </source>
</evidence>
<dbReference type="SMART" id="SM00448">
    <property type="entry name" value="REC"/>
    <property type="match status" value="1"/>
</dbReference>
<evidence type="ECO:0000313" key="7">
    <source>
        <dbReference type="Proteomes" id="UP001623660"/>
    </source>
</evidence>
<evidence type="ECO:0000256" key="3">
    <source>
        <dbReference type="PROSITE-ProRule" id="PRU00169"/>
    </source>
</evidence>
<sequence>MINILVLEDDPIQRKILVEIIQKIDKHFIVYEADNEKEGLEIADKKEISLFYVDISLKNSSGLDFAKKIRKINKYRLTWIVFITTYVKHMLEAFKEIHCYDYIMKPYEKEKVNEVTLTLLANNKPADTQLIVEKKYIVFNIRGILLKLCVDDIIFIEVYLRTFIIHAKTGKYEAKNTSLRKIKEQMKYFNFIQVHKSYIVNLKLVKFIDKTTYPWNIQFENYKEHVPMGNKFKGDVLKEFKDNSGGIM</sequence>
<evidence type="ECO:0000313" key="6">
    <source>
        <dbReference type="EMBL" id="MFL0197233.1"/>
    </source>
</evidence>
<dbReference type="InterPro" id="IPR001789">
    <property type="entry name" value="Sig_transdc_resp-reg_receiver"/>
</dbReference>
<dbReference type="PROSITE" id="PS50930">
    <property type="entry name" value="HTH_LYTTR"/>
    <property type="match status" value="1"/>
</dbReference>
<dbReference type="PANTHER" id="PTHR37299:SF1">
    <property type="entry name" value="STAGE 0 SPORULATION PROTEIN A HOMOLOG"/>
    <property type="match status" value="1"/>
</dbReference>
<evidence type="ECO:0000259" key="5">
    <source>
        <dbReference type="PROSITE" id="PS50930"/>
    </source>
</evidence>
<keyword evidence="3" id="KW-0597">Phosphoprotein</keyword>